<evidence type="ECO:0000256" key="1">
    <source>
        <dbReference type="SAM" id="Phobius"/>
    </source>
</evidence>
<name>A0AAP4D4E4_9ENTR</name>
<accession>A0AAP4D4E4</accession>
<reference evidence="2 3" key="1">
    <citation type="submission" date="2023-06" db="EMBL/GenBank/DDBJ databases">
        <title>Identification and characterization of antibiotic-resistant Gram-negative bacteria.</title>
        <authorList>
            <person name="Cho G.-S."/>
            <person name="Lee J."/>
            <person name="Tai E."/>
            <person name="Jeong S."/>
            <person name="Kim I."/>
            <person name="Kim B.-E."/>
            <person name="Jeong M.-I."/>
            <person name="Oh K.-K."/>
            <person name="Franz C.M.A.P."/>
        </authorList>
    </citation>
    <scope>NUCLEOTIDE SEQUENCE [LARGE SCALE GENOMIC DNA]</scope>
    <source>
        <strain evidence="2 3">V106_12</strain>
    </source>
</reference>
<keyword evidence="1" id="KW-0812">Transmembrane</keyword>
<dbReference type="AlphaFoldDB" id="A0AAP4D4E4"/>
<dbReference type="EMBL" id="JASSOM010000056">
    <property type="protein sequence ID" value="MDK9364169.1"/>
    <property type="molecule type" value="Genomic_DNA"/>
</dbReference>
<keyword evidence="1" id="KW-0472">Membrane</keyword>
<feature type="transmembrane region" description="Helical" evidence="1">
    <location>
        <begin position="9"/>
        <end position="29"/>
    </location>
</feature>
<evidence type="ECO:0000313" key="2">
    <source>
        <dbReference type="EMBL" id="MDK9364169.1"/>
    </source>
</evidence>
<dbReference type="Proteomes" id="UP001223214">
    <property type="component" value="Unassembled WGS sequence"/>
</dbReference>
<keyword evidence="1" id="KW-1133">Transmembrane helix</keyword>
<keyword evidence="3" id="KW-1185">Reference proteome</keyword>
<sequence>MNKDSDAESYILIFILIIVISAYYCYRWYENSQNTQGFLVERCWLAREVRSSNDDLFLDGEHFYSRKTIQHGQGSYSGYYGKNNATETVYVGSNGNLISLYDYQRSDKSEVEKLGIKFFGIKFYLPCTLTENENSW</sequence>
<protein>
    <submittedName>
        <fullName evidence="2">Uncharacterized protein</fullName>
    </submittedName>
</protein>
<comment type="caution">
    <text evidence="2">The sequence shown here is derived from an EMBL/GenBank/DDBJ whole genome shotgun (WGS) entry which is preliminary data.</text>
</comment>
<proteinExistence type="predicted"/>
<gene>
    <name evidence="2" type="ORF">QQF32_13280</name>
</gene>
<organism evidence="2 3">
    <name type="scientific">Lelliottia wanjuensis</name>
    <dbReference type="NCBI Taxonomy" id="3050585"/>
    <lineage>
        <taxon>Bacteria</taxon>
        <taxon>Pseudomonadati</taxon>
        <taxon>Pseudomonadota</taxon>
        <taxon>Gammaproteobacteria</taxon>
        <taxon>Enterobacterales</taxon>
        <taxon>Enterobacteriaceae</taxon>
        <taxon>Lelliottia</taxon>
    </lineage>
</organism>
<evidence type="ECO:0000313" key="3">
    <source>
        <dbReference type="Proteomes" id="UP001223214"/>
    </source>
</evidence>
<dbReference type="RefSeq" id="WP_285149539.1">
    <property type="nucleotide sequence ID" value="NZ_JASSOM010000056.1"/>
</dbReference>